<dbReference type="PANTHER" id="PTHR43130:SF15">
    <property type="entry name" value="THIJ_PFPI FAMILY PROTEIN (AFU_ORTHOLOGUE AFUA_5G14240)"/>
    <property type="match status" value="1"/>
</dbReference>
<dbReference type="Pfam" id="PF01965">
    <property type="entry name" value="DJ-1_PfpI"/>
    <property type="match status" value="1"/>
</dbReference>
<dbReference type="InterPro" id="IPR052158">
    <property type="entry name" value="INH-QAR"/>
</dbReference>
<keyword evidence="3" id="KW-1185">Reference proteome</keyword>
<dbReference type="PANTHER" id="PTHR43130">
    <property type="entry name" value="ARAC-FAMILY TRANSCRIPTIONAL REGULATOR"/>
    <property type="match status" value="1"/>
</dbReference>
<evidence type="ECO:0000313" key="3">
    <source>
        <dbReference type="Proteomes" id="UP001212997"/>
    </source>
</evidence>
<dbReference type="Gene3D" id="3.40.50.880">
    <property type="match status" value="1"/>
</dbReference>
<evidence type="ECO:0000259" key="1">
    <source>
        <dbReference type="Pfam" id="PF01965"/>
    </source>
</evidence>
<dbReference type="Proteomes" id="UP001212997">
    <property type="component" value="Unassembled WGS sequence"/>
</dbReference>
<name>A0AAD5VAZ9_9APHY</name>
<proteinExistence type="predicted"/>
<dbReference type="EMBL" id="JANAWD010000054">
    <property type="protein sequence ID" value="KAJ3489022.1"/>
    <property type="molecule type" value="Genomic_DNA"/>
</dbReference>
<feature type="domain" description="DJ-1/PfpI" evidence="1">
    <location>
        <begin position="46"/>
        <end position="182"/>
    </location>
</feature>
<reference evidence="2" key="1">
    <citation type="submission" date="2022-07" db="EMBL/GenBank/DDBJ databases">
        <title>Genome Sequence of Physisporinus lineatus.</title>
        <authorList>
            <person name="Buettner E."/>
        </authorList>
    </citation>
    <scope>NUCLEOTIDE SEQUENCE</scope>
    <source>
        <strain evidence="2">VT162</strain>
    </source>
</reference>
<gene>
    <name evidence="2" type="ORF">NLI96_g2412</name>
</gene>
<protein>
    <recommendedName>
        <fullName evidence="1">DJ-1/PfpI domain-containing protein</fullName>
    </recommendedName>
</protein>
<organism evidence="2 3">
    <name type="scientific">Meripilus lineatus</name>
    <dbReference type="NCBI Taxonomy" id="2056292"/>
    <lineage>
        <taxon>Eukaryota</taxon>
        <taxon>Fungi</taxon>
        <taxon>Dikarya</taxon>
        <taxon>Basidiomycota</taxon>
        <taxon>Agaricomycotina</taxon>
        <taxon>Agaricomycetes</taxon>
        <taxon>Polyporales</taxon>
        <taxon>Meripilaceae</taxon>
        <taxon>Meripilus</taxon>
    </lineage>
</organism>
<dbReference type="InterPro" id="IPR002818">
    <property type="entry name" value="DJ-1/PfpI"/>
</dbReference>
<sequence length="216" mass="23082">MPTILKLAVCIFPDVVTLDYQGPMELIGFLSKEAIAQNQIPTPAYEVDATYLAYTKDPVKSVSGPCVLPDMTYDDAINGEQFDLILVPGGPGSRPDRVKPPLLHFLKKQVPGTKYTLTVCTGSTVLAQAGLLDGKRATTNKSELSNGRPVDWVAKARWVVDGKIWTSSGVTAGIDMAGAFLEHLVGAEVALAIRGVVEASAKTADDDEWAAFYGLV</sequence>
<evidence type="ECO:0000313" key="2">
    <source>
        <dbReference type="EMBL" id="KAJ3489022.1"/>
    </source>
</evidence>
<comment type="caution">
    <text evidence="2">The sequence shown here is derived from an EMBL/GenBank/DDBJ whole genome shotgun (WGS) entry which is preliminary data.</text>
</comment>
<dbReference type="SUPFAM" id="SSF52317">
    <property type="entry name" value="Class I glutamine amidotransferase-like"/>
    <property type="match status" value="1"/>
</dbReference>
<accession>A0AAD5VAZ9</accession>
<dbReference type="AlphaFoldDB" id="A0AAD5VAZ9"/>
<dbReference type="CDD" id="cd03139">
    <property type="entry name" value="GATase1_PfpI_2"/>
    <property type="match status" value="1"/>
</dbReference>
<dbReference type="InterPro" id="IPR029062">
    <property type="entry name" value="Class_I_gatase-like"/>
</dbReference>